<name>A0A3N4IP95_ASCIM</name>
<dbReference type="PANTHER" id="PTHR46579">
    <property type="entry name" value="F5/8 TYPE C DOMAIN-CONTAINING PROTEIN-RELATED"/>
    <property type="match status" value="1"/>
</dbReference>
<sequence>WKAEEFKNWTLRYSLIYLKPHLPTKFYKEYEKLVIAIVKCCKYTITVHEIDLVEKNIISFIKHYEKEYYQYDYHRLHFCRPVFHYILHVAKCLRYLGPQYVYAQWVVER</sequence>
<proteinExistence type="predicted"/>
<dbReference type="PANTHER" id="PTHR46579:SF1">
    <property type="entry name" value="F5_8 TYPE C DOMAIN-CONTAINING PROTEIN"/>
    <property type="match status" value="1"/>
</dbReference>
<dbReference type="EMBL" id="ML119651">
    <property type="protein sequence ID" value="RPA86051.1"/>
    <property type="molecule type" value="Genomic_DNA"/>
</dbReference>
<keyword evidence="2" id="KW-1185">Reference proteome</keyword>
<feature type="non-terminal residue" evidence="1">
    <location>
        <position position="1"/>
    </location>
</feature>
<organism evidence="1 2">
    <name type="scientific">Ascobolus immersus RN42</name>
    <dbReference type="NCBI Taxonomy" id="1160509"/>
    <lineage>
        <taxon>Eukaryota</taxon>
        <taxon>Fungi</taxon>
        <taxon>Dikarya</taxon>
        <taxon>Ascomycota</taxon>
        <taxon>Pezizomycotina</taxon>
        <taxon>Pezizomycetes</taxon>
        <taxon>Pezizales</taxon>
        <taxon>Ascobolaceae</taxon>
        <taxon>Ascobolus</taxon>
    </lineage>
</organism>
<accession>A0A3N4IP95</accession>
<reference evidence="1 2" key="1">
    <citation type="journal article" date="2018" name="Nat. Ecol. Evol.">
        <title>Pezizomycetes genomes reveal the molecular basis of ectomycorrhizal truffle lifestyle.</title>
        <authorList>
            <person name="Murat C."/>
            <person name="Payen T."/>
            <person name="Noel B."/>
            <person name="Kuo A."/>
            <person name="Morin E."/>
            <person name="Chen J."/>
            <person name="Kohler A."/>
            <person name="Krizsan K."/>
            <person name="Balestrini R."/>
            <person name="Da Silva C."/>
            <person name="Montanini B."/>
            <person name="Hainaut M."/>
            <person name="Levati E."/>
            <person name="Barry K.W."/>
            <person name="Belfiori B."/>
            <person name="Cichocki N."/>
            <person name="Clum A."/>
            <person name="Dockter R.B."/>
            <person name="Fauchery L."/>
            <person name="Guy J."/>
            <person name="Iotti M."/>
            <person name="Le Tacon F."/>
            <person name="Lindquist E.A."/>
            <person name="Lipzen A."/>
            <person name="Malagnac F."/>
            <person name="Mello A."/>
            <person name="Molinier V."/>
            <person name="Miyauchi S."/>
            <person name="Poulain J."/>
            <person name="Riccioni C."/>
            <person name="Rubini A."/>
            <person name="Sitrit Y."/>
            <person name="Splivallo R."/>
            <person name="Traeger S."/>
            <person name="Wang M."/>
            <person name="Zifcakova L."/>
            <person name="Wipf D."/>
            <person name="Zambonelli A."/>
            <person name="Paolocci F."/>
            <person name="Nowrousian M."/>
            <person name="Ottonello S."/>
            <person name="Baldrian P."/>
            <person name="Spatafora J.W."/>
            <person name="Henrissat B."/>
            <person name="Nagy L.G."/>
            <person name="Aury J.M."/>
            <person name="Wincker P."/>
            <person name="Grigoriev I.V."/>
            <person name="Bonfante P."/>
            <person name="Martin F.M."/>
        </authorList>
    </citation>
    <scope>NUCLEOTIDE SEQUENCE [LARGE SCALE GENOMIC DNA]</scope>
    <source>
        <strain evidence="1 2">RN42</strain>
    </source>
</reference>
<dbReference type="AlphaFoldDB" id="A0A3N4IP95"/>
<evidence type="ECO:0000313" key="1">
    <source>
        <dbReference type="EMBL" id="RPA86051.1"/>
    </source>
</evidence>
<gene>
    <name evidence="1" type="ORF">BJ508DRAFT_193833</name>
</gene>
<dbReference type="OrthoDB" id="5409723at2759"/>
<dbReference type="Proteomes" id="UP000275078">
    <property type="component" value="Unassembled WGS sequence"/>
</dbReference>
<feature type="non-terminal residue" evidence="1">
    <location>
        <position position="109"/>
    </location>
</feature>
<dbReference type="STRING" id="1160509.A0A3N4IP95"/>
<evidence type="ECO:0000313" key="2">
    <source>
        <dbReference type="Proteomes" id="UP000275078"/>
    </source>
</evidence>
<protein>
    <submittedName>
        <fullName evidence="1">Uncharacterized protein</fullName>
    </submittedName>
</protein>